<dbReference type="AlphaFoldDB" id="A0A1M6DPG0"/>
<feature type="chain" id="PRO_5012703066" description="SipW-cognate class signal peptide" evidence="1">
    <location>
        <begin position="27"/>
        <end position="171"/>
    </location>
</feature>
<dbReference type="STRING" id="185007.SAMN02910350_02573"/>
<evidence type="ECO:0000313" key="2">
    <source>
        <dbReference type="EMBL" id="SHI75127.1"/>
    </source>
</evidence>
<proteinExistence type="predicted"/>
<dbReference type="Proteomes" id="UP000184185">
    <property type="component" value="Unassembled WGS sequence"/>
</dbReference>
<dbReference type="EMBL" id="FQYQ01000005">
    <property type="protein sequence ID" value="SHI75127.1"/>
    <property type="molecule type" value="Genomic_DNA"/>
</dbReference>
<reference evidence="2 3" key="1">
    <citation type="submission" date="2016-11" db="EMBL/GenBank/DDBJ databases">
        <authorList>
            <person name="Jaros S."/>
            <person name="Januszkiewicz K."/>
            <person name="Wedrychowicz H."/>
        </authorList>
    </citation>
    <scope>NUCLEOTIDE SEQUENCE [LARGE SCALE GENOMIC DNA]</scope>
    <source>
        <strain evidence="2 3">DSM 14809</strain>
    </source>
</reference>
<protein>
    <recommendedName>
        <fullName evidence="4">SipW-cognate class signal peptide</fullName>
    </recommendedName>
</protein>
<keyword evidence="1" id="KW-0732">Signal</keyword>
<name>A0A1M6DPG0_PSEXY</name>
<keyword evidence="3" id="KW-1185">Reference proteome</keyword>
<gene>
    <name evidence="2" type="ORF">SAMN02745725_00987</name>
</gene>
<evidence type="ECO:0000313" key="3">
    <source>
        <dbReference type="Proteomes" id="UP000184185"/>
    </source>
</evidence>
<accession>A0A1M6DPG0</accession>
<sequence>MKTKWLYLVAAVVLVLSISAVKPALAYFTATKTVDGTTKALEIKDSPPYLDEEIDGMIKKIVITNNGDSDIFVRARAIAPDNWTVKFTATDGWIQEGDYYYYTKPIAPSEPTATQLTLEILPKQVEEEYDVPDSFNVVIVQEATKVYYDEAGNPIPDDWANAITNSINVGR</sequence>
<feature type="signal peptide" evidence="1">
    <location>
        <begin position="1"/>
        <end position="26"/>
    </location>
</feature>
<evidence type="ECO:0008006" key="4">
    <source>
        <dbReference type="Google" id="ProtNLM"/>
    </source>
</evidence>
<organism evidence="2 3">
    <name type="scientific">Pseudobutyrivibrio xylanivorans DSM 14809</name>
    <dbReference type="NCBI Taxonomy" id="1123012"/>
    <lineage>
        <taxon>Bacteria</taxon>
        <taxon>Bacillati</taxon>
        <taxon>Bacillota</taxon>
        <taxon>Clostridia</taxon>
        <taxon>Lachnospirales</taxon>
        <taxon>Lachnospiraceae</taxon>
        <taxon>Pseudobutyrivibrio</taxon>
    </lineage>
</organism>
<dbReference type="RefSeq" id="WP_072913514.1">
    <property type="nucleotide sequence ID" value="NZ_FQYQ01000005.1"/>
</dbReference>
<evidence type="ECO:0000256" key="1">
    <source>
        <dbReference type="SAM" id="SignalP"/>
    </source>
</evidence>
<dbReference type="OrthoDB" id="3183968at2"/>